<organism evidence="9 10">
    <name type="scientific">Advenella kashmirensis</name>
    <dbReference type="NCBI Taxonomy" id="310575"/>
    <lineage>
        <taxon>Bacteria</taxon>
        <taxon>Pseudomonadati</taxon>
        <taxon>Pseudomonadota</taxon>
        <taxon>Betaproteobacteria</taxon>
        <taxon>Burkholderiales</taxon>
        <taxon>Alcaligenaceae</taxon>
    </lineage>
</organism>
<evidence type="ECO:0000256" key="2">
    <source>
        <dbReference type="ARBA" id="ARBA00007935"/>
    </source>
</evidence>
<comment type="similarity">
    <text evidence="2">Belongs to the binding-protein-dependent transport system permease family. FecCD subfamily.</text>
</comment>
<evidence type="ECO:0000313" key="10">
    <source>
        <dbReference type="Proteomes" id="UP000264036"/>
    </source>
</evidence>
<protein>
    <recommendedName>
        <fullName evidence="11">Fe(3+)-hydroxamate ABC transporter permease FhuB</fullName>
    </recommendedName>
</protein>
<feature type="transmembrane region" description="Helical" evidence="8">
    <location>
        <begin position="346"/>
        <end position="364"/>
    </location>
</feature>
<evidence type="ECO:0008006" key="11">
    <source>
        <dbReference type="Google" id="ProtNLM"/>
    </source>
</evidence>
<keyword evidence="4" id="KW-1003">Cell membrane</keyword>
<dbReference type="Pfam" id="PF01032">
    <property type="entry name" value="FecCD"/>
    <property type="match status" value="2"/>
</dbReference>
<feature type="transmembrane region" description="Helical" evidence="8">
    <location>
        <begin position="520"/>
        <end position="537"/>
    </location>
</feature>
<sequence length="657" mass="70669">MRYTLSARTLALVSSAIAIALMAAVIMLAAPGSNAWSEAPIQQLVFWHGILPRIAMALLCGICLGLGGFILQQVTQNTLAAPDTLAISSGAQFALLLGMMYFPQAQLFDSTLLAMAGSVVSSVIIVLIIRRTGTAGNTLILIGLMLTLLLTTLSNMYLILNPDRLYGLIIWGAGSLSQDSWLPTLRTGWQTLLCLPLSWFLLPSLRAFSLQGTLAKSVGVNVRLVRVTGFALVSFLIAIVVSSVGVIAFVGLAAPVIARSLGVTDIRKQWGYAMLFGALLLSITDSALQLATYRWPNSVMTGTVTALLGVPVLLFLLMKQRSHTRQEVAPLHAGLRHPTSLLRKRMLLLIALAIGCFVFLPHITHDVAGNWTLVAQIDPTIALFTESRTQTAILFGVAIACAGTLIQNMTNNSMASPEFLGVTSGTGLGLIGLMMLVPAPSPVLYLVCGIGGAFASLLFVMLINARNQFQPEKILLTGMALTQLFSSLLTLTLASGMQQVQQLLIWISGDTYMSLLQNDLPMRFAIVALLVILACMTRRPLSLLRLGDPIARATGQRPMLTRTLLFLLIAALTTLASITIGPTSFVGLIAPHLARSMGFHGLRTQMLASSTIAIVIMLCADLLGRHIMFPYEVPTGLIATFIGAVYFLWQFTRRQKA</sequence>
<feature type="transmembrane region" description="Helical" evidence="8">
    <location>
        <begin position="475"/>
        <end position="500"/>
    </location>
</feature>
<dbReference type="GO" id="GO:0033214">
    <property type="term" value="P:siderophore-iron import into cell"/>
    <property type="evidence" value="ECO:0007669"/>
    <property type="project" value="TreeGrafter"/>
</dbReference>
<dbReference type="InterPro" id="IPR037294">
    <property type="entry name" value="ABC_BtuC-like"/>
</dbReference>
<dbReference type="EMBL" id="DOEK01000046">
    <property type="protein sequence ID" value="HBP31810.1"/>
    <property type="molecule type" value="Genomic_DNA"/>
</dbReference>
<evidence type="ECO:0000256" key="8">
    <source>
        <dbReference type="SAM" id="Phobius"/>
    </source>
</evidence>
<evidence type="ECO:0000256" key="1">
    <source>
        <dbReference type="ARBA" id="ARBA00004651"/>
    </source>
</evidence>
<dbReference type="SUPFAM" id="SSF81345">
    <property type="entry name" value="ABC transporter involved in vitamin B12 uptake, BtuC"/>
    <property type="match status" value="2"/>
</dbReference>
<feature type="transmembrane region" description="Helical" evidence="8">
    <location>
        <begin position="389"/>
        <end position="407"/>
    </location>
</feature>
<dbReference type="Gene3D" id="1.10.3470.10">
    <property type="entry name" value="ABC transporter involved in vitamin B12 uptake, BtuC"/>
    <property type="match status" value="2"/>
</dbReference>
<name>A0A356LLB6_9BURK</name>
<gene>
    <name evidence="9" type="ORF">DD666_20675</name>
</gene>
<feature type="transmembrane region" description="Helical" evidence="8">
    <location>
        <begin position="564"/>
        <end position="594"/>
    </location>
</feature>
<feature type="transmembrane region" description="Helical" evidence="8">
    <location>
        <begin position="50"/>
        <end position="71"/>
    </location>
</feature>
<dbReference type="InterPro" id="IPR000522">
    <property type="entry name" value="ABC_transptr_permease_BtuC"/>
</dbReference>
<keyword evidence="5 8" id="KW-0812">Transmembrane</keyword>
<accession>A0A356LLB6</accession>
<feature type="transmembrane region" description="Helical" evidence="8">
    <location>
        <begin position="12"/>
        <end position="30"/>
    </location>
</feature>
<evidence type="ECO:0000256" key="5">
    <source>
        <dbReference type="ARBA" id="ARBA00022692"/>
    </source>
</evidence>
<feature type="transmembrane region" description="Helical" evidence="8">
    <location>
        <begin position="270"/>
        <end position="293"/>
    </location>
</feature>
<dbReference type="PANTHER" id="PTHR30472:SF37">
    <property type="entry name" value="FE(3+) DICITRATE TRANSPORT SYSTEM PERMEASE PROTEIN FECD-RELATED"/>
    <property type="match status" value="1"/>
</dbReference>
<evidence type="ECO:0000313" key="9">
    <source>
        <dbReference type="EMBL" id="HBP31810.1"/>
    </source>
</evidence>
<dbReference type="Proteomes" id="UP000264036">
    <property type="component" value="Unassembled WGS sequence"/>
</dbReference>
<feature type="transmembrane region" description="Helical" evidence="8">
    <location>
        <begin position="138"/>
        <end position="159"/>
    </location>
</feature>
<dbReference type="GO" id="GO:0005886">
    <property type="term" value="C:plasma membrane"/>
    <property type="evidence" value="ECO:0007669"/>
    <property type="project" value="UniProtKB-SubCell"/>
</dbReference>
<feature type="transmembrane region" description="Helical" evidence="8">
    <location>
        <begin position="443"/>
        <end position="463"/>
    </location>
</feature>
<feature type="transmembrane region" description="Helical" evidence="8">
    <location>
        <begin position="299"/>
        <end position="317"/>
    </location>
</feature>
<feature type="transmembrane region" description="Helical" evidence="8">
    <location>
        <begin position="419"/>
        <end position="437"/>
    </location>
</feature>
<feature type="transmembrane region" description="Helical" evidence="8">
    <location>
        <begin position="631"/>
        <end position="649"/>
    </location>
</feature>
<dbReference type="AlphaFoldDB" id="A0A356LLB6"/>
<feature type="transmembrane region" description="Helical" evidence="8">
    <location>
        <begin position="83"/>
        <end position="102"/>
    </location>
</feature>
<evidence type="ECO:0000256" key="3">
    <source>
        <dbReference type="ARBA" id="ARBA00022448"/>
    </source>
</evidence>
<keyword evidence="7 8" id="KW-0472">Membrane</keyword>
<dbReference type="GO" id="GO:0022857">
    <property type="term" value="F:transmembrane transporter activity"/>
    <property type="evidence" value="ECO:0007669"/>
    <property type="project" value="InterPro"/>
</dbReference>
<keyword evidence="3" id="KW-0813">Transport</keyword>
<dbReference type="PANTHER" id="PTHR30472">
    <property type="entry name" value="FERRIC ENTEROBACTIN TRANSPORT SYSTEM PERMEASE PROTEIN"/>
    <property type="match status" value="1"/>
</dbReference>
<keyword evidence="6 8" id="KW-1133">Transmembrane helix</keyword>
<feature type="transmembrane region" description="Helical" evidence="8">
    <location>
        <begin position="229"/>
        <end position="258"/>
    </location>
</feature>
<proteinExistence type="inferred from homology"/>
<evidence type="ECO:0000256" key="4">
    <source>
        <dbReference type="ARBA" id="ARBA00022475"/>
    </source>
</evidence>
<comment type="subcellular location">
    <subcellularLocation>
        <location evidence="1">Cell membrane</location>
        <topology evidence="1">Multi-pass membrane protein</topology>
    </subcellularLocation>
</comment>
<reference evidence="9 10" key="1">
    <citation type="journal article" date="2018" name="Nat. Biotechnol.">
        <title>A standardized bacterial taxonomy based on genome phylogeny substantially revises the tree of life.</title>
        <authorList>
            <person name="Parks D.H."/>
            <person name="Chuvochina M."/>
            <person name="Waite D.W."/>
            <person name="Rinke C."/>
            <person name="Skarshewski A."/>
            <person name="Chaumeil P.A."/>
            <person name="Hugenholtz P."/>
        </authorList>
    </citation>
    <scope>NUCLEOTIDE SEQUENCE [LARGE SCALE GENOMIC DNA]</scope>
    <source>
        <strain evidence="9">UBA10707</strain>
    </source>
</reference>
<evidence type="ECO:0000256" key="7">
    <source>
        <dbReference type="ARBA" id="ARBA00023136"/>
    </source>
</evidence>
<feature type="transmembrane region" description="Helical" evidence="8">
    <location>
        <begin position="108"/>
        <end position="129"/>
    </location>
</feature>
<comment type="caution">
    <text evidence="9">The sequence shown here is derived from an EMBL/GenBank/DDBJ whole genome shotgun (WGS) entry which is preliminary data.</text>
</comment>
<dbReference type="CDD" id="cd06550">
    <property type="entry name" value="TM_ABC_iron-siderophores_like"/>
    <property type="match status" value="2"/>
</dbReference>
<evidence type="ECO:0000256" key="6">
    <source>
        <dbReference type="ARBA" id="ARBA00022989"/>
    </source>
</evidence>